<accession>A0ABR8SXC9</accession>
<dbReference type="RefSeq" id="WP_191799208.1">
    <property type="nucleotide sequence ID" value="NZ_JACSQL010000002.1"/>
</dbReference>
<dbReference type="InterPro" id="IPR021338">
    <property type="entry name" value="DUF2953"/>
</dbReference>
<comment type="caution">
    <text evidence="3">The sequence shown here is derived from an EMBL/GenBank/DDBJ whole genome shotgun (WGS) entry which is preliminary data.</text>
</comment>
<keyword evidence="2" id="KW-0472">Membrane</keyword>
<proteinExistence type="predicted"/>
<dbReference type="Proteomes" id="UP000608071">
    <property type="component" value="Unassembled WGS sequence"/>
</dbReference>
<name>A0ABR8SXC9_9BACL</name>
<dbReference type="EMBL" id="JACSQL010000002">
    <property type="protein sequence ID" value="MBD7967999.1"/>
    <property type="molecule type" value="Genomic_DNA"/>
</dbReference>
<keyword evidence="2" id="KW-0812">Transmembrane</keyword>
<feature type="region of interest" description="Disordered" evidence="1">
    <location>
        <begin position="78"/>
        <end position="97"/>
    </location>
</feature>
<gene>
    <name evidence="3" type="ORF">H9647_07980</name>
</gene>
<evidence type="ECO:0000313" key="4">
    <source>
        <dbReference type="Proteomes" id="UP000608071"/>
    </source>
</evidence>
<protein>
    <submittedName>
        <fullName evidence="3">DUF2953 domain-containing protein</fullName>
    </submittedName>
</protein>
<sequence length="227" mass="26640">MWIWIGLIFLAVIILLLILVLLSNIHIEASIKTRDTQAEMEFRVKLIYGAVRFHYELPAERFEELKRQLAQVVTEKLSEKKGKDGSQDAPSTNKRGKRGFNYQIKDFVKSAYGLRIWETNDFSMLRITKFTWQTRLGTEDVVTTSILTGLLWGIKNTMLGWLSYKVKFTDGPDLKVNAIWEEQWTLDTLLEFRAYIRFFRLMKIFRTISRGIVNAHGGIWAWRRELS</sequence>
<evidence type="ECO:0000256" key="2">
    <source>
        <dbReference type="SAM" id="Phobius"/>
    </source>
</evidence>
<dbReference type="Pfam" id="PF11167">
    <property type="entry name" value="DUF2953"/>
    <property type="match status" value="1"/>
</dbReference>
<feature type="transmembrane region" description="Helical" evidence="2">
    <location>
        <begin position="6"/>
        <end position="27"/>
    </location>
</feature>
<evidence type="ECO:0000256" key="1">
    <source>
        <dbReference type="SAM" id="MobiDB-lite"/>
    </source>
</evidence>
<keyword evidence="2" id="KW-1133">Transmembrane helix</keyword>
<reference evidence="3 4" key="1">
    <citation type="submission" date="2020-08" db="EMBL/GenBank/DDBJ databases">
        <title>A Genomic Blueprint of the Chicken Gut Microbiome.</title>
        <authorList>
            <person name="Gilroy R."/>
            <person name="Ravi A."/>
            <person name="Getino M."/>
            <person name="Pursley I."/>
            <person name="Horton D.L."/>
            <person name="Alikhan N.-F."/>
            <person name="Baker D."/>
            <person name="Gharbi K."/>
            <person name="Hall N."/>
            <person name="Watson M."/>
            <person name="Adriaenssens E.M."/>
            <person name="Foster-Nyarko E."/>
            <person name="Jarju S."/>
            <person name="Secka A."/>
            <person name="Antonio M."/>
            <person name="Oren A."/>
            <person name="Chaudhuri R."/>
            <person name="La Ragione R.M."/>
            <person name="Hildebrand F."/>
            <person name="Pallen M.J."/>
        </authorList>
    </citation>
    <scope>NUCLEOTIDE SEQUENCE [LARGE SCALE GENOMIC DNA]</scope>
    <source>
        <strain evidence="3 4">Sa2BVA9</strain>
    </source>
</reference>
<organism evidence="3 4">
    <name type="scientific">Paenibacillus gallinarum</name>
    <dbReference type="NCBI Taxonomy" id="2762232"/>
    <lineage>
        <taxon>Bacteria</taxon>
        <taxon>Bacillati</taxon>
        <taxon>Bacillota</taxon>
        <taxon>Bacilli</taxon>
        <taxon>Bacillales</taxon>
        <taxon>Paenibacillaceae</taxon>
        <taxon>Paenibacillus</taxon>
    </lineage>
</organism>
<keyword evidence="4" id="KW-1185">Reference proteome</keyword>
<evidence type="ECO:0000313" key="3">
    <source>
        <dbReference type="EMBL" id="MBD7967999.1"/>
    </source>
</evidence>